<feature type="domain" description="Asl1-like glycosyl hydrolase catalytic" evidence="2">
    <location>
        <begin position="144"/>
        <end position="309"/>
    </location>
</feature>
<evidence type="ECO:0000256" key="1">
    <source>
        <dbReference type="SAM" id="SignalP"/>
    </source>
</evidence>
<keyword evidence="3" id="KW-0378">Hydrolase</keyword>
<dbReference type="GO" id="GO:0004553">
    <property type="term" value="F:hydrolase activity, hydrolyzing O-glycosyl compounds"/>
    <property type="evidence" value="ECO:0007669"/>
    <property type="project" value="TreeGrafter"/>
</dbReference>
<feature type="chain" id="PRO_5024420599" evidence="1">
    <location>
        <begin position="20"/>
        <end position="325"/>
    </location>
</feature>
<dbReference type="InterPro" id="IPR051923">
    <property type="entry name" value="Glycosyl_Hydrolase_39"/>
</dbReference>
<sequence>MKKIIIFFVSLVYSCFLYAHDSEKYIGVCFHPEKAGLTNNQLFEVMGNYKFSSYRTDYRWSNTEKAKGVFNIPSKQLDDLINTSRQNNIKPLIILGYTNSLYGNGKPVTKEYQLAFARYVTWVANRYKGKGIIYEIYNEWWHGDLKGFSHAQDAESAKQYFELIKLSSNIIRKVDSSATIIAGSMNPLDSRHINWLLTMMDLGLSSYIDGVSIHPYSTNNPLKDFSKIDEFEVELRNKNQNHQPIDIYITEMGYSNSSKGKLSISEQNNYAKAYMQLVKSKEYIKGIWWYELVNEENHDNYESNFGLLNSDLSEKSIMKGFMSAH</sequence>
<evidence type="ECO:0000259" key="2">
    <source>
        <dbReference type="Pfam" id="PF11790"/>
    </source>
</evidence>
<protein>
    <submittedName>
        <fullName evidence="3">Glycosyl hydrolase catalytic core</fullName>
    </submittedName>
</protein>
<dbReference type="PANTHER" id="PTHR12631">
    <property type="entry name" value="ALPHA-L-IDURONIDASE"/>
    <property type="match status" value="1"/>
</dbReference>
<dbReference type="Pfam" id="PF11790">
    <property type="entry name" value="Glyco_hydro_cc"/>
    <property type="match status" value="1"/>
</dbReference>
<proteinExistence type="predicted"/>
<evidence type="ECO:0000313" key="3">
    <source>
        <dbReference type="EMBL" id="QEV83900.1"/>
    </source>
</evidence>
<dbReference type="Gene3D" id="3.20.20.80">
    <property type="entry name" value="Glycosidases"/>
    <property type="match status" value="1"/>
</dbReference>
<feature type="signal peptide" evidence="1">
    <location>
        <begin position="1"/>
        <end position="19"/>
    </location>
</feature>
<dbReference type="PROSITE" id="PS51257">
    <property type="entry name" value="PROKAR_LIPOPROTEIN"/>
    <property type="match status" value="1"/>
</dbReference>
<reference evidence="3" key="1">
    <citation type="submission" date="2019-03" db="EMBL/GenBank/DDBJ databases">
        <title>Genomic surveillance for hypervirulence and multi-drug resistance in invasive Klebsiella pneumoniae from south and southeast Asia.</title>
        <authorList>
            <person name="Wyres K.L."/>
            <person name="Nguyen T.N.T."/>
            <person name="Lam M.M.C."/>
            <person name="Judd L.M."/>
            <person name="van Vinh Chau N."/>
            <person name="Dance D.A.B."/>
            <person name="Ip M."/>
            <person name="Karkey A."/>
            <person name="Ling C.L."/>
            <person name="Miliya T."/>
            <person name="Newton P.N."/>
            <person name="Nguyen L."/>
            <person name="Sengduangphachanh A."/>
            <person name="Turner P."/>
            <person name="Veeraraghavan B."/>
            <person name="Voong Vinh P."/>
            <person name="Vongsouvath M."/>
            <person name="Thomson N.R."/>
            <person name="Baker S."/>
            <person name="Holt K.E."/>
        </authorList>
    </citation>
    <scope>NUCLEOTIDE SEQUENCE</scope>
    <source>
        <strain evidence="3">1675482</strain>
    </source>
</reference>
<dbReference type="PANTHER" id="PTHR12631:SF10">
    <property type="entry name" value="BETA-XYLOSIDASE-LIKE PROTEIN-RELATED"/>
    <property type="match status" value="1"/>
</dbReference>
<dbReference type="InterPro" id="IPR017853">
    <property type="entry name" value="GH"/>
</dbReference>
<dbReference type="SUPFAM" id="SSF51445">
    <property type="entry name" value="(Trans)glycosidases"/>
    <property type="match status" value="1"/>
</dbReference>
<gene>
    <name evidence="3" type="primary">wcuC</name>
</gene>
<organism evidence="3">
    <name type="scientific">Klebsiella pneumoniae</name>
    <dbReference type="NCBI Taxonomy" id="573"/>
    <lineage>
        <taxon>Bacteria</taxon>
        <taxon>Pseudomonadati</taxon>
        <taxon>Pseudomonadota</taxon>
        <taxon>Gammaproteobacteria</taxon>
        <taxon>Enterobacterales</taxon>
        <taxon>Enterobacteriaceae</taxon>
        <taxon>Klebsiella/Raoultella group</taxon>
        <taxon>Klebsiella</taxon>
        <taxon>Klebsiella pneumoniae complex</taxon>
    </lineage>
</organism>
<accession>A0A5P2YB45</accession>
<name>A0A5P2YB45_KLEPN</name>
<dbReference type="AlphaFoldDB" id="A0A5P2YB45"/>
<dbReference type="InterPro" id="IPR024655">
    <property type="entry name" value="Asl1_glyco_hydro_catalytic"/>
</dbReference>
<dbReference type="EMBL" id="MK593454">
    <property type="protein sequence ID" value="QEV83900.1"/>
    <property type="molecule type" value="Genomic_DNA"/>
</dbReference>
<keyword evidence="1" id="KW-0732">Signal</keyword>